<feature type="region of interest" description="Disordered" evidence="1">
    <location>
        <begin position="73"/>
        <end position="93"/>
    </location>
</feature>
<organism evidence="2 3">
    <name type="scientific">Phytophthora sojae (strain P6497)</name>
    <name type="common">Soybean stem and root rot agent</name>
    <name type="synonym">Phytophthora megasperma f. sp. glycines</name>
    <dbReference type="NCBI Taxonomy" id="1094619"/>
    <lineage>
        <taxon>Eukaryota</taxon>
        <taxon>Sar</taxon>
        <taxon>Stramenopiles</taxon>
        <taxon>Oomycota</taxon>
        <taxon>Peronosporomycetes</taxon>
        <taxon>Peronosporales</taxon>
        <taxon>Peronosporaceae</taxon>
        <taxon>Phytophthora</taxon>
    </lineage>
</organism>
<name>G4YN17_PHYSP</name>
<evidence type="ECO:0000313" key="3">
    <source>
        <dbReference type="Proteomes" id="UP000002640"/>
    </source>
</evidence>
<keyword evidence="3" id="KW-1185">Reference proteome</keyword>
<proteinExistence type="predicted"/>
<dbReference type="Proteomes" id="UP000002640">
    <property type="component" value="Unassembled WGS sequence"/>
</dbReference>
<dbReference type="OMA" id="WIRASTT"/>
<dbReference type="KEGG" id="psoj:PHYSODRAFT_309974"/>
<evidence type="ECO:0000256" key="1">
    <source>
        <dbReference type="SAM" id="MobiDB-lite"/>
    </source>
</evidence>
<dbReference type="InParanoid" id="G4YN17"/>
<sequence length="280" mass="30664">MVQQVALQEIAVLPLHTRVVAEPDFGLVPDLLAAAGYLSPVMTTAPTSLLETDLGDLTFTELSDFLPAGVASPRSASASVDPAREPSSPAVSPRTGVFASISSSVLLPSHVPIEVLPASKPRPDRGSASASGPSASSSATDPRASSPRHRRCWEYKPCQLSWEWPEHLKHVYWCMNQVNKWKAAGTDLSFIAFYGKNFRGAGASDTNLCFLYAFQAACFGLGRPGLVNSDNWKRFCDIDAFFNFLRADGVSLDYVELFKVYQKRSMWSVEEMEKVVRELP</sequence>
<protein>
    <submittedName>
        <fullName evidence="2">Uncharacterized protein</fullName>
    </submittedName>
</protein>
<evidence type="ECO:0000313" key="2">
    <source>
        <dbReference type="EMBL" id="EGZ29812.1"/>
    </source>
</evidence>
<dbReference type="AlphaFoldDB" id="G4YN17"/>
<accession>G4YN17</accession>
<dbReference type="RefSeq" id="XP_009517087.1">
    <property type="nucleotide sequence ID" value="XM_009518792.1"/>
</dbReference>
<gene>
    <name evidence="2" type="ORF">PHYSODRAFT_309974</name>
</gene>
<feature type="region of interest" description="Disordered" evidence="1">
    <location>
        <begin position="117"/>
        <end position="148"/>
    </location>
</feature>
<reference evidence="2 3" key="1">
    <citation type="journal article" date="2006" name="Science">
        <title>Phytophthora genome sequences uncover evolutionary origins and mechanisms of pathogenesis.</title>
        <authorList>
            <person name="Tyler B.M."/>
            <person name="Tripathy S."/>
            <person name="Zhang X."/>
            <person name="Dehal P."/>
            <person name="Jiang R.H."/>
            <person name="Aerts A."/>
            <person name="Arredondo F.D."/>
            <person name="Baxter L."/>
            <person name="Bensasson D."/>
            <person name="Beynon J.L."/>
            <person name="Chapman J."/>
            <person name="Damasceno C.M."/>
            <person name="Dorrance A.E."/>
            <person name="Dou D."/>
            <person name="Dickerman A.W."/>
            <person name="Dubchak I.L."/>
            <person name="Garbelotto M."/>
            <person name="Gijzen M."/>
            <person name="Gordon S.G."/>
            <person name="Govers F."/>
            <person name="Grunwald N.J."/>
            <person name="Huang W."/>
            <person name="Ivors K.L."/>
            <person name="Jones R.W."/>
            <person name="Kamoun S."/>
            <person name="Krampis K."/>
            <person name="Lamour K.H."/>
            <person name="Lee M.K."/>
            <person name="McDonald W.H."/>
            <person name="Medina M."/>
            <person name="Meijer H.J."/>
            <person name="Nordberg E.K."/>
            <person name="Maclean D.J."/>
            <person name="Ospina-Giraldo M.D."/>
            <person name="Morris P.F."/>
            <person name="Phuntumart V."/>
            <person name="Putnam N.H."/>
            <person name="Rash S."/>
            <person name="Rose J.K."/>
            <person name="Sakihama Y."/>
            <person name="Salamov A.A."/>
            <person name="Savidor A."/>
            <person name="Scheuring C.F."/>
            <person name="Smith B.M."/>
            <person name="Sobral B.W."/>
            <person name="Terry A."/>
            <person name="Torto-Alalibo T.A."/>
            <person name="Win J."/>
            <person name="Xu Z."/>
            <person name="Zhang H."/>
            <person name="Grigoriev I.V."/>
            <person name="Rokhsar D.S."/>
            <person name="Boore J.L."/>
        </authorList>
    </citation>
    <scope>NUCLEOTIDE SEQUENCE [LARGE SCALE GENOMIC DNA]</scope>
    <source>
        <strain evidence="2 3">P6497</strain>
    </source>
</reference>
<feature type="compositionally biased region" description="Low complexity" evidence="1">
    <location>
        <begin position="126"/>
        <end position="139"/>
    </location>
</feature>
<dbReference type="EMBL" id="JH159151">
    <property type="protein sequence ID" value="EGZ29812.1"/>
    <property type="molecule type" value="Genomic_DNA"/>
</dbReference>
<dbReference type="GeneID" id="20643216"/>